<evidence type="ECO:0000313" key="1">
    <source>
        <dbReference type="EMBL" id="NYI95930.1"/>
    </source>
</evidence>
<evidence type="ECO:0000313" key="2">
    <source>
        <dbReference type="Proteomes" id="UP000575985"/>
    </source>
</evidence>
<keyword evidence="2" id="KW-1185">Reference proteome</keyword>
<dbReference type="AlphaFoldDB" id="A0A853BLQ9"/>
<dbReference type="RefSeq" id="WP_217782395.1">
    <property type="nucleotide sequence ID" value="NZ_JACCFO010000001.1"/>
</dbReference>
<reference evidence="1 2" key="1">
    <citation type="submission" date="2020-07" db="EMBL/GenBank/DDBJ databases">
        <title>Sequencing the genomes of 1000 actinobacteria strains.</title>
        <authorList>
            <person name="Klenk H.-P."/>
        </authorList>
    </citation>
    <scope>NUCLEOTIDE SEQUENCE [LARGE SCALE GENOMIC DNA]</scope>
    <source>
        <strain evidence="1 2">DSM 45927</strain>
    </source>
</reference>
<gene>
    <name evidence="1" type="ORF">HNR12_002207</name>
</gene>
<dbReference type="SUPFAM" id="SSF53756">
    <property type="entry name" value="UDP-Glycosyltransferase/glycogen phosphorylase"/>
    <property type="match status" value="1"/>
</dbReference>
<sequence length="369" mass="40468">MNTSSAGGALRVVHLPARTPYVRKLRAAGFRTVNGTDAAGAVVPVDVSAAWLLDHRPFTWFDVLHLHHIEFEDPADLERLLDACGAARTRVVCTAHDLRAMFGDDSGLHKRLRVVDAAGAAWICLTRGSRTELGGILGREVEAAVIPHGYVVDPDSLGAGPPPRANPAPRFLLYGSMRANRDQLAALLNWSLSTTDPDSRLELLVRGLSPVELRASDGVVLRLLDAARADRRVITTMRPYPTDREVVEAALAADALLLPYLWATHSGQLELAFDLGMLAVASSVGHLPEQAERHRGLVAEPEWFDWTNGNPYTFGERFVAALDRAHQRVAAGSAAARSDEPRPLNRDFIDYRRTEHQQILAAHQRVYSD</sequence>
<accession>A0A853BLQ9</accession>
<dbReference type="Proteomes" id="UP000575985">
    <property type="component" value="Unassembled WGS sequence"/>
</dbReference>
<protein>
    <recommendedName>
        <fullName evidence="3">Glycosyltransferase subfamily 4-like N-terminal domain-containing protein</fullName>
    </recommendedName>
</protein>
<dbReference type="EMBL" id="JACCFO010000001">
    <property type="protein sequence ID" value="NYI95930.1"/>
    <property type="molecule type" value="Genomic_DNA"/>
</dbReference>
<evidence type="ECO:0008006" key="3">
    <source>
        <dbReference type="Google" id="ProtNLM"/>
    </source>
</evidence>
<name>A0A853BLQ9_9ACTN</name>
<organism evidence="1 2">
    <name type="scientific">Streptomonospora nanhaiensis</name>
    <dbReference type="NCBI Taxonomy" id="1323731"/>
    <lineage>
        <taxon>Bacteria</taxon>
        <taxon>Bacillati</taxon>
        <taxon>Actinomycetota</taxon>
        <taxon>Actinomycetes</taxon>
        <taxon>Streptosporangiales</taxon>
        <taxon>Nocardiopsidaceae</taxon>
        <taxon>Streptomonospora</taxon>
    </lineage>
</organism>
<comment type="caution">
    <text evidence="1">The sequence shown here is derived from an EMBL/GenBank/DDBJ whole genome shotgun (WGS) entry which is preliminary data.</text>
</comment>
<proteinExistence type="predicted"/>